<accession>A0ACB8RRD4</accession>
<evidence type="ECO:0000313" key="2">
    <source>
        <dbReference type="Proteomes" id="UP000814033"/>
    </source>
</evidence>
<dbReference type="Proteomes" id="UP000814033">
    <property type="component" value="Unassembled WGS sequence"/>
</dbReference>
<protein>
    <submittedName>
        <fullName evidence="1">Ribonuclease H-like protein</fullName>
    </submittedName>
</protein>
<dbReference type="EMBL" id="MU275918">
    <property type="protein sequence ID" value="KAI0046744.1"/>
    <property type="molecule type" value="Genomic_DNA"/>
</dbReference>
<gene>
    <name evidence="1" type="ORF">FA95DRAFT_1493552</name>
</gene>
<keyword evidence="2" id="KW-1185">Reference proteome</keyword>
<comment type="caution">
    <text evidence="1">The sequence shown here is derived from an EMBL/GenBank/DDBJ whole genome shotgun (WGS) entry which is preliminary data.</text>
</comment>
<reference evidence="1" key="1">
    <citation type="submission" date="2021-02" db="EMBL/GenBank/DDBJ databases">
        <authorList>
            <consortium name="DOE Joint Genome Institute"/>
            <person name="Ahrendt S."/>
            <person name="Looney B.P."/>
            <person name="Miyauchi S."/>
            <person name="Morin E."/>
            <person name="Drula E."/>
            <person name="Courty P.E."/>
            <person name="Chicoki N."/>
            <person name="Fauchery L."/>
            <person name="Kohler A."/>
            <person name="Kuo A."/>
            <person name="Labutti K."/>
            <person name="Pangilinan J."/>
            <person name="Lipzen A."/>
            <person name="Riley R."/>
            <person name="Andreopoulos W."/>
            <person name="He G."/>
            <person name="Johnson J."/>
            <person name="Barry K.W."/>
            <person name="Grigoriev I.V."/>
            <person name="Nagy L."/>
            <person name="Hibbett D."/>
            <person name="Henrissat B."/>
            <person name="Matheny P.B."/>
            <person name="Labbe J."/>
            <person name="Martin F."/>
        </authorList>
    </citation>
    <scope>NUCLEOTIDE SEQUENCE</scope>
    <source>
        <strain evidence="1">FP105234-sp</strain>
    </source>
</reference>
<reference evidence="1" key="2">
    <citation type="journal article" date="2022" name="New Phytol.">
        <title>Evolutionary transition to the ectomycorrhizal habit in the genomes of a hyperdiverse lineage of mushroom-forming fungi.</title>
        <authorList>
            <person name="Looney B."/>
            <person name="Miyauchi S."/>
            <person name="Morin E."/>
            <person name="Drula E."/>
            <person name="Courty P.E."/>
            <person name="Kohler A."/>
            <person name="Kuo A."/>
            <person name="LaButti K."/>
            <person name="Pangilinan J."/>
            <person name="Lipzen A."/>
            <person name="Riley R."/>
            <person name="Andreopoulos W."/>
            <person name="He G."/>
            <person name="Johnson J."/>
            <person name="Nolan M."/>
            <person name="Tritt A."/>
            <person name="Barry K.W."/>
            <person name="Grigoriev I.V."/>
            <person name="Nagy L.G."/>
            <person name="Hibbett D."/>
            <person name="Henrissat B."/>
            <person name="Matheny P.B."/>
            <person name="Labbe J."/>
            <person name="Martin F.M."/>
        </authorList>
    </citation>
    <scope>NUCLEOTIDE SEQUENCE</scope>
    <source>
        <strain evidence="1">FP105234-sp</strain>
    </source>
</reference>
<feature type="non-terminal residue" evidence="1">
    <location>
        <position position="1"/>
    </location>
</feature>
<name>A0ACB8RRD4_9AGAM</name>
<proteinExistence type="predicted"/>
<evidence type="ECO:0000313" key="1">
    <source>
        <dbReference type="EMBL" id="KAI0046744.1"/>
    </source>
</evidence>
<organism evidence="1 2">
    <name type="scientific">Auriscalpium vulgare</name>
    <dbReference type="NCBI Taxonomy" id="40419"/>
    <lineage>
        <taxon>Eukaryota</taxon>
        <taxon>Fungi</taxon>
        <taxon>Dikarya</taxon>
        <taxon>Basidiomycota</taxon>
        <taxon>Agaricomycotina</taxon>
        <taxon>Agaricomycetes</taxon>
        <taxon>Russulales</taxon>
        <taxon>Auriscalpiaceae</taxon>
        <taxon>Auriscalpium</taxon>
    </lineage>
</organism>
<sequence>NEPVVAYTDGSCINNGKDNARCGSGVWVADGSPYNHAFRVPGPYQSNQVGEIVAVILTLQSVPHMVPLHIHSDSRYVIEGLTLHLQRWEDDGWIGVANAIFFARAAYLLRRRSAQTTFTWVKGHTGVAGNEHADRLADEGARRTTPDSLDLSIDPAFRLSGAKLSTLTQALAYKGIREARDKPLRRSTVRNIYSIQAAVEASLDQREPIPAVWISCRHRDFPKTVQQFLFRALHKSYKLGSYWAAIPGYEDRARCAACSDPVESMEHILLHCPDSHQTLVWNLARALWPHGDDTWPKMNLGTTLACGLIAPKTRTGTPPPQPSPGPTRLLRILVSESAHLIWVLRCEATIGERVHTATEVTTRWRRRIQDRLTLDRILASRIDRRPTTSNLVRSTWRGTLHNEDELPPSWPKNNEVLVGINSAWPLPTGAA</sequence>